<feature type="non-terminal residue" evidence="4">
    <location>
        <position position="1"/>
    </location>
</feature>
<accession>A0A8T7HFW0</accession>
<dbReference type="PANTHER" id="PTHR42210:SF1">
    <property type="entry name" value="DNA POLYMERASE II LARGE SUBUNIT"/>
    <property type="match status" value="1"/>
</dbReference>
<dbReference type="PANTHER" id="PTHR42210">
    <property type="entry name" value="DNA POLYMERASE II LARGE SUBUNIT"/>
    <property type="match status" value="1"/>
</dbReference>
<sequence length="546" mass="61421">DMIDLPLTHFRPDEIGVPIERLRELGYTHDIYGRELTESSQVLELRHQDILVSEDCGEWLVRVAKFVDDLLVKVYRLEPFYRAEKPLDLVGHLLMGLAPHTSAGVLARLIGFSKAPVGYGHPFFHAAKRRNCFAGDTEITVSDGRRWISMPIRRFVVENFDVSKPGLDHMGTFYSDPMQPFYVRSIDTQGVTSLKKVTSVSVHRAPAHLIQFATRRGKVLTVTPDHAMLVWDTGYLRKIRALEVKIGDRVPAEEGGLVISDEVVARETVQALDDRVYCLTVAENHTLVANGIFCGQCDGDEDCVMLLLDGLINFSRAYLPETRGGTMDAPLVLTTRIDPAEVDKECLNVDVCDHYPLEVYEGCLAYAHPKDLDKYVDRVERRLGTPAQVEGFFFTHPTSDISAGPLESTYTKLGTMLEKLEAELDLAEKIRAVDTDDVAERVLNTHFIRDLQGNLNAFSKQKVRCTKCNAKYRRMPIAGKCTRCGGNVIPTVHEGSVKKYLEMSRDICKTYAVSEYTKQRVEVLCMQIESTFGEPPERQLGLADFM</sequence>
<dbReference type="GO" id="GO:0003677">
    <property type="term" value="F:DNA binding"/>
    <property type="evidence" value="ECO:0007669"/>
    <property type="project" value="InterPro"/>
</dbReference>
<dbReference type="Proteomes" id="UP000737555">
    <property type="component" value="Unassembled WGS sequence"/>
</dbReference>
<feature type="coiled-coil region" evidence="1">
    <location>
        <begin position="410"/>
        <end position="437"/>
    </location>
</feature>
<feature type="domain" description="Hint" evidence="3">
    <location>
        <begin position="130"/>
        <end position="254"/>
    </location>
</feature>
<dbReference type="EMBL" id="JABMJE010000252">
    <property type="protein sequence ID" value="NQS79228.1"/>
    <property type="molecule type" value="Genomic_DNA"/>
</dbReference>
<keyword evidence="1" id="KW-0175">Coiled coil</keyword>
<keyword evidence="4" id="KW-0808">Transferase</keyword>
<dbReference type="InterPro" id="IPR056172">
    <property type="entry name" value="PolC_DP2_cat_dom"/>
</dbReference>
<dbReference type="GO" id="GO:0006260">
    <property type="term" value="P:DNA replication"/>
    <property type="evidence" value="ECO:0007669"/>
    <property type="project" value="InterPro"/>
</dbReference>
<dbReference type="SUPFAM" id="SSF51294">
    <property type="entry name" value="Hedgehog/intein (Hint) domain"/>
    <property type="match status" value="1"/>
</dbReference>
<dbReference type="AlphaFoldDB" id="A0A8T7HFW0"/>
<evidence type="ECO:0000313" key="4">
    <source>
        <dbReference type="EMBL" id="NQS79228.1"/>
    </source>
</evidence>
<feature type="domain" description="Hint" evidence="2">
    <location>
        <begin position="255"/>
        <end position="302"/>
    </location>
</feature>
<dbReference type="InterPro" id="IPR003587">
    <property type="entry name" value="Hint_dom_N"/>
</dbReference>
<dbReference type="InterPro" id="IPR036844">
    <property type="entry name" value="Hint_dom_sf"/>
</dbReference>
<evidence type="ECO:0000259" key="2">
    <source>
        <dbReference type="SMART" id="SM00305"/>
    </source>
</evidence>
<reference evidence="4" key="1">
    <citation type="submission" date="2020-05" db="EMBL/GenBank/DDBJ databases">
        <title>The first insight into the ecology of ammonia-tolerant syntrophic propionate oxidizing bacteria.</title>
        <authorList>
            <person name="Singh A."/>
            <person name="Schnurer A."/>
            <person name="Westerholm M."/>
        </authorList>
    </citation>
    <scope>NUCLEOTIDE SEQUENCE</scope>
    <source>
        <strain evidence="4">MAG54</strain>
    </source>
</reference>
<dbReference type="InterPro" id="IPR004475">
    <property type="entry name" value="PolC_DP2"/>
</dbReference>
<keyword evidence="4" id="KW-0548">Nucleotidyltransferase</keyword>
<dbReference type="Gene3D" id="2.170.16.10">
    <property type="entry name" value="Hedgehog/Intein (Hint) domain"/>
    <property type="match status" value="1"/>
</dbReference>
<dbReference type="GO" id="GO:0016539">
    <property type="term" value="P:intein-mediated protein splicing"/>
    <property type="evidence" value="ECO:0007669"/>
    <property type="project" value="InterPro"/>
</dbReference>
<dbReference type="EC" id="2.7.7.7" evidence="4"/>
<dbReference type="InterPro" id="IPR006141">
    <property type="entry name" value="Intein_N"/>
</dbReference>
<evidence type="ECO:0000259" key="3">
    <source>
        <dbReference type="SMART" id="SM00306"/>
    </source>
</evidence>
<proteinExistence type="predicted"/>
<comment type="caution">
    <text evidence="4">The sequence shown here is derived from an EMBL/GenBank/DDBJ whole genome shotgun (WGS) entry which is preliminary data.</text>
</comment>
<dbReference type="CDD" id="cd00081">
    <property type="entry name" value="Hint"/>
    <property type="match status" value="1"/>
</dbReference>
<protein>
    <submittedName>
        <fullName evidence="4">DNA polymerase II large subunit</fullName>
        <ecNumber evidence="4">2.7.7.7</ecNumber>
    </submittedName>
</protein>
<dbReference type="PROSITE" id="PS50818">
    <property type="entry name" value="INTEIN_C_TER"/>
    <property type="match status" value="1"/>
</dbReference>
<gene>
    <name evidence="4" type="ORF">HQQ74_11145</name>
</gene>
<evidence type="ECO:0000313" key="5">
    <source>
        <dbReference type="Proteomes" id="UP000737555"/>
    </source>
</evidence>
<dbReference type="GO" id="GO:0003887">
    <property type="term" value="F:DNA-directed DNA polymerase activity"/>
    <property type="evidence" value="ECO:0007669"/>
    <property type="project" value="UniProtKB-EC"/>
</dbReference>
<dbReference type="InterPro" id="IPR030934">
    <property type="entry name" value="Intein_C"/>
</dbReference>
<evidence type="ECO:0000256" key="1">
    <source>
        <dbReference type="SAM" id="Coils"/>
    </source>
</evidence>
<dbReference type="SMART" id="SM00306">
    <property type="entry name" value="HintN"/>
    <property type="match status" value="1"/>
</dbReference>
<dbReference type="PROSITE" id="PS50817">
    <property type="entry name" value="INTEIN_N_TER"/>
    <property type="match status" value="1"/>
</dbReference>
<dbReference type="InterPro" id="IPR003586">
    <property type="entry name" value="Hint_dom_C"/>
</dbReference>
<dbReference type="SMART" id="SM00305">
    <property type="entry name" value="HintC"/>
    <property type="match status" value="1"/>
</dbReference>
<dbReference type="Pfam" id="PF24846">
    <property type="entry name" value="PolC_DP2_cat"/>
    <property type="match status" value="2"/>
</dbReference>
<name>A0A8T7HFW0_9EURY</name>
<dbReference type="NCBIfam" id="TIGR01443">
    <property type="entry name" value="intein_Cterm"/>
    <property type="match status" value="1"/>
</dbReference>
<organism evidence="4 5">
    <name type="scientific">Methanoculleus bourgensis</name>
    <dbReference type="NCBI Taxonomy" id="83986"/>
    <lineage>
        <taxon>Archaea</taxon>
        <taxon>Methanobacteriati</taxon>
        <taxon>Methanobacteriota</taxon>
        <taxon>Stenosarchaea group</taxon>
        <taxon>Methanomicrobia</taxon>
        <taxon>Methanomicrobiales</taxon>
        <taxon>Methanomicrobiaceae</taxon>
        <taxon>Methanoculleus</taxon>
    </lineage>
</organism>
<dbReference type="NCBIfam" id="TIGR01445">
    <property type="entry name" value="intein_Nterm"/>
    <property type="match status" value="1"/>
</dbReference>